<accession>A0A1Y2ALC0</accession>
<dbReference type="STRING" id="1754190.A0A1Y2ALC0"/>
<name>A0A1Y2ALC0_9FUNG</name>
<reference evidence="2 3" key="1">
    <citation type="submission" date="2016-08" db="EMBL/GenBank/DDBJ databases">
        <title>A Parts List for Fungal Cellulosomes Revealed by Comparative Genomics.</title>
        <authorList>
            <consortium name="DOE Joint Genome Institute"/>
            <person name="Haitjema C.H."/>
            <person name="Gilmore S.P."/>
            <person name="Henske J.K."/>
            <person name="Solomon K.V."/>
            <person name="De Groot R."/>
            <person name="Kuo A."/>
            <person name="Mondo S.J."/>
            <person name="Salamov A.A."/>
            <person name="Labutti K."/>
            <person name="Zhao Z."/>
            <person name="Chiniquy J."/>
            <person name="Barry K."/>
            <person name="Brewer H.M."/>
            <person name="Purvine S.O."/>
            <person name="Wright A.T."/>
            <person name="Boxma B."/>
            <person name="Van Alen T."/>
            <person name="Hackstein J.H."/>
            <person name="Baker S.E."/>
            <person name="Grigoriev I.V."/>
            <person name="O'Malley M.A."/>
        </authorList>
    </citation>
    <scope>NUCLEOTIDE SEQUENCE [LARGE SCALE GENOMIC DNA]</scope>
    <source>
        <strain evidence="2 3">G1</strain>
    </source>
</reference>
<evidence type="ECO:0000256" key="1">
    <source>
        <dbReference type="SAM" id="MobiDB-lite"/>
    </source>
</evidence>
<feature type="region of interest" description="Disordered" evidence="1">
    <location>
        <begin position="151"/>
        <end position="195"/>
    </location>
</feature>
<organism evidence="2 3">
    <name type="scientific">Neocallimastix californiae</name>
    <dbReference type="NCBI Taxonomy" id="1754190"/>
    <lineage>
        <taxon>Eukaryota</taxon>
        <taxon>Fungi</taxon>
        <taxon>Fungi incertae sedis</taxon>
        <taxon>Chytridiomycota</taxon>
        <taxon>Chytridiomycota incertae sedis</taxon>
        <taxon>Neocallimastigomycetes</taxon>
        <taxon>Neocallimastigales</taxon>
        <taxon>Neocallimastigaceae</taxon>
        <taxon>Neocallimastix</taxon>
    </lineage>
</organism>
<keyword evidence="3" id="KW-1185">Reference proteome</keyword>
<proteinExistence type="predicted"/>
<evidence type="ECO:0000313" key="3">
    <source>
        <dbReference type="Proteomes" id="UP000193920"/>
    </source>
</evidence>
<protein>
    <submittedName>
        <fullName evidence="2">Uncharacterized protein</fullName>
    </submittedName>
</protein>
<feature type="compositionally biased region" description="Low complexity" evidence="1">
    <location>
        <begin position="154"/>
        <end position="188"/>
    </location>
</feature>
<dbReference type="EMBL" id="MCOG01000235">
    <property type="protein sequence ID" value="ORY23294.1"/>
    <property type="molecule type" value="Genomic_DNA"/>
</dbReference>
<evidence type="ECO:0000313" key="2">
    <source>
        <dbReference type="EMBL" id="ORY23294.1"/>
    </source>
</evidence>
<dbReference type="OrthoDB" id="3918848at2759"/>
<dbReference type="Proteomes" id="UP000193920">
    <property type="component" value="Unassembled WGS sequence"/>
</dbReference>
<comment type="caution">
    <text evidence="2">The sequence shown here is derived from an EMBL/GenBank/DDBJ whole genome shotgun (WGS) entry which is preliminary data.</text>
</comment>
<sequence length="246" mass="28340">MEGHLNFEKISLKVKEQIKDKISETQSKQLERALNIMNYFPKDNIEFRSCWYWIIPCMKYGSLIMNYLDKKMIINMCSSGVYFFRHQDKNDKKLEGDELGIENRNQVAIKILEHLSGKKDIVATATTAGTTTDKNEKMTATDLKIIINKDSDANDLSNNNNKNLNNKSSKNELLLNNNNNNISNNSNNKLKKKNSKVFIRNNINDSTMENPNDKMISDKKKSNKMLYMNNSNSDNINNNNNEIKGI</sequence>
<gene>
    <name evidence="2" type="ORF">LY90DRAFT_631127</name>
</gene>
<dbReference type="AlphaFoldDB" id="A0A1Y2ALC0"/>